<proteinExistence type="inferred from homology"/>
<evidence type="ECO:0000256" key="1">
    <source>
        <dbReference type="ARBA" id="ARBA00005655"/>
    </source>
</evidence>
<protein>
    <recommendedName>
        <fullName evidence="5">Luc7-like protein 3</fullName>
    </recommendedName>
</protein>
<dbReference type="GO" id="GO:0005685">
    <property type="term" value="C:U1 snRNP"/>
    <property type="evidence" value="ECO:0007669"/>
    <property type="project" value="InterPro"/>
</dbReference>
<evidence type="ECO:0000256" key="2">
    <source>
        <dbReference type="SAM" id="Coils"/>
    </source>
</evidence>
<dbReference type="GO" id="GO:0006376">
    <property type="term" value="P:mRNA splice site recognition"/>
    <property type="evidence" value="ECO:0007669"/>
    <property type="project" value="InterPro"/>
</dbReference>
<reference evidence="4" key="1">
    <citation type="submission" date="2023-03" db="UniProtKB">
        <authorList>
            <consortium name="EnsemblPlants"/>
        </authorList>
    </citation>
    <scope>IDENTIFICATION</scope>
</reference>
<keyword evidence="2" id="KW-0175">Coiled coil</keyword>
<feature type="region of interest" description="Disordered" evidence="3">
    <location>
        <begin position="224"/>
        <end position="289"/>
    </location>
</feature>
<evidence type="ECO:0000313" key="4">
    <source>
        <dbReference type="EnsemblPlants" id="MELO3C005382.2.1"/>
    </source>
</evidence>
<name>A0A9I9CLH9_CUCME</name>
<comment type="similarity">
    <text evidence="1">Belongs to the Luc7 family.</text>
</comment>
<organism evidence="4">
    <name type="scientific">Cucumis melo</name>
    <name type="common">Muskmelon</name>
    <dbReference type="NCBI Taxonomy" id="3656"/>
    <lineage>
        <taxon>Eukaryota</taxon>
        <taxon>Viridiplantae</taxon>
        <taxon>Streptophyta</taxon>
        <taxon>Embryophyta</taxon>
        <taxon>Tracheophyta</taxon>
        <taxon>Spermatophyta</taxon>
        <taxon>Magnoliopsida</taxon>
        <taxon>eudicotyledons</taxon>
        <taxon>Gunneridae</taxon>
        <taxon>Pentapetalae</taxon>
        <taxon>rosids</taxon>
        <taxon>fabids</taxon>
        <taxon>Cucurbitales</taxon>
        <taxon>Cucurbitaceae</taxon>
        <taxon>Benincaseae</taxon>
        <taxon>Cucumis</taxon>
    </lineage>
</organism>
<feature type="coiled-coil region" evidence="2">
    <location>
        <begin position="112"/>
        <end position="165"/>
    </location>
</feature>
<dbReference type="Pfam" id="PF03194">
    <property type="entry name" value="LUC7"/>
    <property type="match status" value="1"/>
</dbReference>
<evidence type="ECO:0008006" key="5">
    <source>
        <dbReference type="Google" id="ProtNLM"/>
    </source>
</evidence>
<accession>A0A9I9CLH9</accession>
<dbReference type="Gramene" id="MELO3C005382.2.1">
    <property type="protein sequence ID" value="MELO3C005382.2.1"/>
    <property type="gene ID" value="MELO3C005382.2"/>
</dbReference>
<evidence type="ECO:0000256" key="3">
    <source>
        <dbReference type="SAM" id="MobiDB-lite"/>
    </source>
</evidence>
<dbReference type="InterPro" id="IPR004882">
    <property type="entry name" value="Luc7-rel"/>
</dbReference>
<sequence>MDAQRALLDELMGSARNLTEEERRGYKEVMWDDKEVCGFYMVRFCPHDLFVNTRSDLGGFEKSPRHDAYVPKFEAELAQFCEKLVMDLDRRVRRGRERLAQEVEPAPPTPLSAEKTEQLSVLEEKIKNLLEQVEALGEAGKVDEAEALMRKVDLLNTEKTALTQQTQNDKVLMLAQEKKMALCEICGSFLVANDAAERVQSHVTGKQHVGYGMVRDFISEHKEAKEKAREEERLAREKEAEERRKQREEFERRKRSDSSEDKYRDRERDRDRNRYRERDRDRERSRRGGRDEIRGMDWRSRNGRDGGRDRYRDRSSCVDCIISLSSLLLEENRVEVDSYKRQFIVSPTFFILGELAQLWCLSQLWCLISQDKIYAYSTAERADVYFLIFETTSGTNVLGKEQFVQGIYFAEPFESTNMWEPGKLFRTYCGQVNREMSLPFFSSFVSSCPSVYRHRLRKPDDSFLCS</sequence>
<dbReference type="EnsemblPlants" id="MELO3C005382.2.1">
    <property type="protein sequence ID" value="MELO3C005382.2.1"/>
    <property type="gene ID" value="MELO3C005382.2"/>
</dbReference>
<dbReference type="PANTHER" id="PTHR12375">
    <property type="entry name" value="RNA-BINDING PROTEIN LUC7-RELATED"/>
    <property type="match status" value="1"/>
</dbReference>
<dbReference type="GO" id="GO:0003729">
    <property type="term" value="F:mRNA binding"/>
    <property type="evidence" value="ECO:0007669"/>
    <property type="project" value="InterPro"/>
</dbReference>
<dbReference type="AlphaFoldDB" id="A0A9I9CLH9"/>